<proteinExistence type="inferred from homology"/>
<sequence>MPLDQLTIQTTGPGLYEFTDRVEDFVRGQAASDGLLTVFVRHTSCSLLIQENADPDVQRDLQAFFCRLAPPTSDPAMDFIVHRAEGPDDMPAHIRAALTQTSLGIPVADGRMLLGTWQGLYLFEHRDRPHRRQIVLHLAADAP</sequence>
<dbReference type="GeneID" id="90766672"/>
<name>A0A4P6UZ34_9HYPH</name>
<dbReference type="KEGG" id="rpod:E0E05_05125"/>
<dbReference type="RefSeq" id="WP_131615740.1">
    <property type="nucleotide sequence ID" value="NZ_CP036532.1"/>
</dbReference>
<dbReference type="SUPFAM" id="SSF111038">
    <property type="entry name" value="YjbQ-like"/>
    <property type="match status" value="1"/>
</dbReference>
<evidence type="ECO:0000313" key="2">
    <source>
        <dbReference type="EMBL" id="QBK30035.1"/>
    </source>
</evidence>
<protein>
    <submittedName>
        <fullName evidence="2">YjbQ family protein</fullName>
    </submittedName>
</protein>
<organism evidence="2 3">
    <name type="scientific">Roseitalea porphyridii</name>
    <dbReference type="NCBI Taxonomy" id="1852022"/>
    <lineage>
        <taxon>Bacteria</taxon>
        <taxon>Pseudomonadati</taxon>
        <taxon>Pseudomonadota</taxon>
        <taxon>Alphaproteobacteria</taxon>
        <taxon>Hyphomicrobiales</taxon>
        <taxon>Ahrensiaceae</taxon>
        <taxon>Roseitalea</taxon>
    </lineage>
</organism>
<dbReference type="Pfam" id="PF01894">
    <property type="entry name" value="YjbQ"/>
    <property type="match status" value="1"/>
</dbReference>
<dbReference type="PROSITE" id="PS01314">
    <property type="entry name" value="UPF0047"/>
    <property type="match status" value="1"/>
</dbReference>
<dbReference type="PANTHER" id="PTHR30615:SF8">
    <property type="entry name" value="UPF0047 PROTEIN C4A8.02C"/>
    <property type="match status" value="1"/>
</dbReference>
<dbReference type="Gene3D" id="2.60.120.460">
    <property type="entry name" value="YjbQ-like"/>
    <property type="match status" value="1"/>
</dbReference>
<dbReference type="NCBIfam" id="TIGR00149">
    <property type="entry name" value="TIGR00149_YjbQ"/>
    <property type="match status" value="1"/>
</dbReference>
<comment type="similarity">
    <text evidence="1">Belongs to the UPF0047 family.</text>
</comment>
<dbReference type="EMBL" id="CP036532">
    <property type="protein sequence ID" value="QBK30035.1"/>
    <property type="molecule type" value="Genomic_DNA"/>
</dbReference>
<accession>A0A4P6UZ34</accession>
<dbReference type="InterPro" id="IPR035917">
    <property type="entry name" value="YjbQ-like_sf"/>
</dbReference>
<reference evidence="2 3" key="1">
    <citation type="journal article" date="2017" name="Int. J. Syst. Evol. Microbiol.">
        <title>Roseitalea porphyridii gen. nov., sp. nov., isolated from a red alga, and reclassification of Hoeflea suaedae Chung et al. 2013 as Pseudohoeflea suaedae gen. nov., comb. nov.</title>
        <authorList>
            <person name="Hyeon J.W."/>
            <person name="Jeong S.E."/>
            <person name="Baek K."/>
            <person name="Jeon C.O."/>
        </authorList>
    </citation>
    <scope>NUCLEOTIDE SEQUENCE [LARGE SCALE GENOMIC DNA]</scope>
    <source>
        <strain evidence="2 3">MA7-20</strain>
    </source>
</reference>
<dbReference type="OrthoDB" id="9801725at2"/>
<dbReference type="PIRSF" id="PIRSF004681">
    <property type="entry name" value="UCP004681"/>
    <property type="match status" value="1"/>
</dbReference>
<gene>
    <name evidence="2" type="ORF">E0E05_05125</name>
</gene>
<dbReference type="Proteomes" id="UP000293719">
    <property type="component" value="Chromosome"/>
</dbReference>
<dbReference type="PANTHER" id="PTHR30615">
    <property type="entry name" value="UNCHARACTERIZED PROTEIN YJBQ-RELATED"/>
    <property type="match status" value="1"/>
</dbReference>
<evidence type="ECO:0000256" key="1">
    <source>
        <dbReference type="ARBA" id="ARBA00005534"/>
    </source>
</evidence>
<dbReference type="AlphaFoldDB" id="A0A4P6UZ34"/>
<evidence type="ECO:0000313" key="3">
    <source>
        <dbReference type="Proteomes" id="UP000293719"/>
    </source>
</evidence>
<dbReference type="InterPro" id="IPR001602">
    <property type="entry name" value="UPF0047_YjbQ-like"/>
</dbReference>
<keyword evidence="3" id="KW-1185">Reference proteome</keyword>